<dbReference type="PANTHER" id="PTHR33463:SF202">
    <property type="entry name" value="NB-ARC DOMAIN-CONTAINING PROTEIN"/>
    <property type="match status" value="1"/>
</dbReference>
<protein>
    <submittedName>
        <fullName evidence="8">AAA+ ATPase domain containing protein</fullName>
    </submittedName>
</protein>
<dbReference type="PRINTS" id="PR00364">
    <property type="entry name" value="DISEASERSIST"/>
</dbReference>
<dbReference type="InterPro" id="IPR050905">
    <property type="entry name" value="Plant_NBS-LRR"/>
</dbReference>
<dbReference type="SUPFAM" id="SSF52058">
    <property type="entry name" value="L domain-like"/>
    <property type="match status" value="1"/>
</dbReference>
<dbReference type="EMBL" id="JXTB01000121">
    <property type="protein sequence ID" value="PON61481.1"/>
    <property type="molecule type" value="Genomic_DNA"/>
</dbReference>
<keyword evidence="5" id="KW-0611">Plant defense</keyword>
<evidence type="ECO:0000256" key="3">
    <source>
        <dbReference type="ARBA" id="ARBA00022737"/>
    </source>
</evidence>
<dbReference type="InterPro" id="IPR042197">
    <property type="entry name" value="Apaf_helical"/>
</dbReference>
<evidence type="ECO:0000256" key="4">
    <source>
        <dbReference type="ARBA" id="ARBA00022741"/>
    </source>
</evidence>
<sequence>MEFLVSILSAAVAETGRLFFKCVYSNVTNGVTVNPNDLEKMMKDLLDLKNDVNRQLELAEEDGRLPLTQVKNWLRDVEALASKVAAHDFDDEDSNRRLCLSFSNRIRPRREMFEEAQRLLNVGSFPNGMVYGISVYATSTVEYVPGPSIEDQPTASRSLDELVRVLDDEKYRRIGVWGMAGVGKTTLVKNLNNRLKSNVNGMEKPFSIVIWVTVSNDSDTKRVQMQMAERLNLEMKMGESIERSGGRLHQRLEKEERFLLILDDVRQSIDLDCLGVPQPETHRGSKIVLTTRSSDVCRQMMTDFELKVDSLSEEEAWKLFSKRAGEVVTLEHIKPFAEEVARECCGLPLAIVTVESAMRGKPKVELWRHALKELRNSSVPRIEGVKDKVYHPLKWSYDSLQGDNIKACFLYCALFPEDFQIEVSELVQCWIAEGLIEEQRNFNDSIKDGVYFVAETLKDSCLLEDGGRGSTVRMHDVVRDFAKWIASSLEADSRSLIRSGNGLSEISIEDLSQDHSLLRRVSFMHNKINRLPAADSEMPMQCPKASTLLLQQNVQLEIVPQKFLQGFQKLKVLNLGATGIRSLPPTLLHLVELRALLLRGCRFLQELPPLGALRRLQVLDLCRTRIKELPEEMIHLINVRQVNLSHTYVLEKFQTGVVSEWTHLEVLDMTHSGYHWGTTTEEVKEGQAALLELVRHKRLSCLSITLKSIPLWDAEYLSTWIGRLRRFQFTISQFESKSFRSRTSHDKRKVIANRFDVMKSDWIGWLLINASSLVWNESLDLNVMTGYLISDSVGGPSHSFDALKSLTITRSIGRLSGPRMTGYQCADLLPNLEELCLNDVKDLQTVSELVDHLWLLLSKLKLIQVSECPGMEYFFSCGTFSRPMPELEEIKVSSCKNLKMLFDYRFVVPNLRMLELHAIPGMNSLCIPGEPWPRLEKVDVVKCPQLTKLPLDMGNANTIKEIRGESAWWSSLMRDDIETKYMLQPFFKPSIHDDYGLIQKDLIRCDDEYSFIRRCYTP</sequence>
<reference evidence="9" key="1">
    <citation type="submission" date="2016-06" db="EMBL/GenBank/DDBJ databases">
        <title>Parallel loss of symbiosis genes in relatives of nitrogen-fixing non-legume Parasponia.</title>
        <authorList>
            <person name="Van Velzen R."/>
            <person name="Holmer R."/>
            <person name="Bu F."/>
            <person name="Rutten L."/>
            <person name="Van Zeijl A."/>
            <person name="Liu W."/>
            <person name="Santuari L."/>
            <person name="Cao Q."/>
            <person name="Sharma T."/>
            <person name="Shen D."/>
            <person name="Roswanjaya Y."/>
            <person name="Wardhani T."/>
            <person name="Kalhor M.S."/>
            <person name="Jansen J."/>
            <person name="Van den Hoogen J."/>
            <person name="Gungor B."/>
            <person name="Hartog M."/>
            <person name="Hontelez J."/>
            <person name="Verver J."/>
            <person name="Yang W.-C."/>
            <person name="Schijlen E."/>
            <person name="Repin R."/>
            <person name="Schilthuizen M."/>
            <person name="Schranz E."/>
            <person name="Heidstra R."/>
            <person name="Miyata K."/>
            <person name="Fedorova E."/>
            <person name="Kohlen W."/>
            <person name="Bisseling T."/>
            <person name="Smit S."/>
            <person name="Geurts R."/>
        </authorList>
    </citation>
    <scope>NUCLEOTIDE SEQUENCE [LARGE SCALE GENOMIC DNA]</scope>
    <source>
        <strain evidence="9">cv. WU1-14</strain>
    </source>
</reference>
<dbReference type="SUPFAM" id="SSF52540">
    <property type="entry name" value="P-loop containing nucleoside triphosphate hydrolases"/>
    <property type="match status" value="1"/>
</dbReference>
<evidence type="ECO:0000256" key="6">
    <source>
        <dbReference type="ARBA" id="ARBA00022840"/>
    </source>
</evidence>
<feature type="domain" description="AAA+ ATPase" evidence="7">
    <location>
        <begin position="170"/>
        <end position="312"/>
    </location>
</feature>
<keyword evidence="9" id="KW-1185">Reference proteome</keyword>
<keyword evidence="6" id="KW-0067">ATP-binding</keyword>
<dbReference type="PANTHER" id="PTHR33463">
    <property type="entry name" value="NB-ARC DOMAIN-CONTAINING PROTEIN-RELATED"/>
    <property type="match status" value="1"/>
</dbReference>
<dbReference type="Pfam" id="PF23559">
    <property type="entry name" value="WHD_DRP"/>
    <property type="match status" value="1"/>
</dbReference>
<dbReference type="AlphaFoldDB" id="A0A2P5CKB2"/>
<dbReference type="GO" id="GO:0005524">
    <property type="term" value="F:ATP binding"/>
    <property type="evidence" value="ECO:0007669"/>
    <property type="project" value="UniProtKB-KW"/>
</dbReference>
<dbReference type="Proteomes" id="UP000237105">
    <property type="component" value="Unassembled WGS sequence"/>
</dbReference>
<keyword evidence="4" id="KW-0547">Nucleotide-binding</keyword>
<dbReference type="Gene3D" id="3.40.50.300">
    <property type="entry name" value="P-loop containing nucleotide triphosphate hydrolases"/>
    <property type="match status" value="1"/>
</dbReference>
<comment type="caution">
    <text evidence="8">The sequence shown here is derived from an EMBL/GenBank/DDBJ whole genome shotgun (WGS) entry which is preliminary data.</text>
</comment>
<dbReference type="InterPro" id="IPR036388">
    <property type="entry name" value="WH-like_DNA-bd_sf"/>
</dbReference>
<dbReference type="FunFam" id="3.40.50.300:FF:001091">
    <property type="entry name" value="Probable disease resistance protein At1g61300"/>
    <property type="match status" value="1"/>
</dbReference>
<organism evidence="8 9">
    <name type="scientific">Parasponia andersonii</name>
    <name type="common">Sponia andersonii</name>
    <dbReference type="NCBI Taxonomy" id="3476"/>
    <lineage>
        <taxon>Eukaryota</taxon>
        <taxon>Viridiplantae</taxon>
        <taxon>Streptophyta</taxon>
        <taxon>Embryophyta</taxon>
        <taxon>Tracheophyta</taxon>
        <taxon>Spermatophyta</taxon>
        <taxon>Magnoliopsida</taxon>
        <taxon>eudicotyledons</taxon>
        <taxon>Gunneridae</taxon>
        <taxon>Pentapetalae</taxon>
        <taxon>rosids</taxon>
        <taxon>fabids</taxon>
        <taxon>Rosales</taxon>
        <taxon>Cannabaceae</taxon>
        <taxon>Parasponia</taxon>
    </lineage>
</organism>
<dbReference type="OrthoDB" id="736010at2759"/>
<dbReference type="InterPro" id="IPR058922">
    <property type="entry name" value="WHD_DRP"/>
</dbReference>
<dbReference type="Gene3D" id="3.80.10.10">
    <property type="entry name" value="Ribonuclease Inhibitor"/>
    <property type="match status" value="2"/>
</dbReference>
<dbReference type="SMART" id="SM00369">
    <property type="entry name" value="LRR_TYP"/>
    <property type="match status" value="2"/>
</dbReference>
<dbReference type="Gene3D" id="1.10.8.430">
    <property type="entry name" value="Helical domain of apoptotic protease-activating factors"/>
    <property type="match status" value="1"/>
</dbReference>
<dbReference type="FunFam" id="1.10.10.10:FF:000322">
    <property type="entry name" value="Probable disease resistance protein At1g63360"/>
    <property type="match status" value="1"/>
</dbReference>
<evidence type="ECO:0000256" key="5">
    <source>
        <dbReference type="ARBA" id="ARBA00022821"/>
    </source>
</evidence>
<proteinExistence type="inferred from homology"/>
<dbReference type="SMART" id="SM00382">
    <property type="entry name" value="AAA"/>
    <property type="match status" value="1"/>
</dbReference>
<evidence type="ECO:0000313" key="8">
    <source>
        <dbReference type="EMBL" id="PON61481.1"/>
    </source>
</evidence>
<comment type="similarity">
    <text evidence="1">Belongs to the disease resistance NB-LRR family.</text>
</comment>
<dbReference type="Pfam" id="PF00931">
    <property type="entry name" value="NB-ARC"/>
    <property type="match status" value="1"/>
</dbReference>
<gene>
    <name evidence="8" type="ORF">PanWU01x14_146010</name>
</gene>
<keyword evidence="3" id="KW-0677">Repeat</keyword>
<dbReference type="GO" id="GO:0006952">
    <property type="term" value="P:defense response"/>
    <property type="evidence" value="ECO:0007669"/>
    <property type="project" value="UniProtKB-KW"/>
</dbReference>
<evidence type="ECO:0000256" key="2">
    <source>
        <dbReference type="ARBA" id="ARBA00022614"/>
    </source>
</evidence>
<dbReference type="InterPro" id="IPR003591">
    <property type="entry name" value="Leu-rich_rpt_typical-subtyp"/>
</dbReference>
<dbReference type="InterPro" id="IPR032675">
    <property type="entry name" value="LRR_dom_sf"/>
</dbReference>
<evidence type="ECO:0000259" key="7">
    <source>
        <dbReference type="SMART" id="SM00382"/>
    </source>
</evidence>
<dbReference type="InterPro" id="IPR002182">
    <property type="entry name" value="NB-ARC"/>
</dbReference>
<evidence type="ECO:0000256" key="1">
    <source>
        <dbReference type="ARBA" id="ARBA00008894"/>
    </source>
</evidence>
<keyword evidence="2" id="KW-0433">Leucine-rich repeat</keyword>
<dbReference type="InterPro" id="IPR003593">
    <property type="entry name" value="AAA+_ATPase"/>
</dbReference>
<dbReference type="Gene3D" id="1.10.10.10">
    <property type="entry name" value="Winged helix-like DNA-binding domain superfamily/Winged helix DNA-binding domain"/>
    <property type="match status" value="1"/>
</dbReference>
<dbReference type="InterPro" id="IPR027417">
    <property type="entry name" value="P-loop_NTPase"/>
</dbReference>
<dbReference type="STRING" id="3476.A0A2P5CKB2"/>
<name>A0A2P5CKB2_PARAD</name>
<dbReference type="GO" id="GO:0043531">
    <property type="term" value="F:ADP binding"/>
    <property type="evidence" value="ECO:0007669"/>
    <property type="project" value="InterPro"/>
</dbReference>
<accession>A0A2P5CKB2</accession>
<evidence type="ECO:0000313" key="9">
    <source>
        <dbReference type="Proteomes" id="UP000237105"/>
    </source>
</evidence>